<dbReference type="EMBL" id="JADQDO010000007">
    <property type="protein sequence ID" value="MBF9234695.1"/>
    <property type="molecule type" value="Genomic_DNA"/>
</dbReference>
<accession>A0A931FPF3</accession>
<dbReference type="RefSeq" id="WP_196272676.1">
    <property type="nucleotide sequence ID" value="NZ_JADQDO010000007.1"/>
</dbReference>
<dbReference type="Proteomes" id="UP000599312">
    <property type="component" value="Unassembled WGS sequence"/>
</dbReference>
<gene>
    <name evidence="2" type="ORF">I2H38_15070</name>
</gene>
<dbReference type="AlphaFoldDB" id="A0A931FPF3"/>
<organism evidence="2 3">
    <name type="scientific">Microvirga alba</name>
    <dbReference type="NCBI Taxonomy" id="2791025"/>
    <lineage>
        <taxon>Bacteria</taxon>
        <taxon>Pseudomonadati</taxon>
        <taxon>Pseudomonadota</taxon>
        <taxon>Alphaproteobacteria</taxon>
        <taxon>Hyphomicrobiales</taxon>
        <taxon>Methylobacteriaceae</taxon>
        <taxon>Microvirga</taxon>
    </lineage>
</organism>
<protein>
    <submittedName>
        <fullName evidence="2">Uncharacterized protein</fullName>
    </submittedName>
</protein>
<evidence type="ECO:0000256" key="1">
    <source>
        <dbReference type="SAM" id="MobiDB-lite"/>
    </source>
</evidence>
<feature type="compositionally biased region" description="Polar residues" evidence="1">
    <location>
        <begin position="69"/>
        <end position="87"/>
    </location>
</feature>
<feature type="region of interest" description="Disordered" evidence="1">
    <location>
        <begin position="68"/>
        <end position="87"/>
    </location>
</feature>
<keyword evidence="3" id="KW-1185">Reference proteome</keyword>
<evidence type="ECO:0000313" key="2">
    <source>
        <dbReference type="EMBL" id="MBF9234695.1"/>
    </source>
</evidence>
<sequence length="87" mass="9458">MSEAVLSQVVAALRDTADKTLKVEERKRTGYNHVPGGFGEQISVVETYPREWVAGRLLGMADMIEAITKASTPTDPTEPTNSQQSGH</sequence>
<name>A0A931FPF3_9HYPH</name>
<proteinExistence type="predicted"/>
<evidence type="ECO:0000313" key="3">
    <source>
        <dbReference type="Proteomes" id="UP000599312"/>
    </source>
</evidence>
<reference evidence="2" key="1">
    <citation type="submission" date="2020-11" db="EMBL/GenBank/DDBJ databases">
        <authorList>
            <person name="Kim M.K."/>
        </authorList>
    </citation>
    <scope>NUCLEOTIDE SEQUENCE</scope>
    <source>
        <strain evidence="2">BT350</strain>
    </source>
</reference>
<comment type="caution">
    <text evidence="2">The sequence shown here is derived from an EMBL/GenBank/DDBJ whole genome shotgun (WGS) entry which is preliminary data.</text>
</comment>